<name>A0A2S4VWP1_9BASI</name>
<dbReference type="Proteomes" id="UP000239156">
    <property type="component" value="Unassembled WGS sequence"/>
</dbReference>
<sequence length="48" mass="4989">MILFNSFGVLAVLFVLQFKTSLAGRMGDSSVGRSMGCKKSGPAHDVAG</sequence>
<accession>A0A2S4VWP1</accession>
<proteinExistence type="predicted"/>
<organism evidence="1 2">
    <name type="scientific">Puccinia striiformis</name>
    <dbReference type="NCBI Taxonomy" id="27350"/>
    <lineage>
        <taxon>Eukaryota</taxon>
        <taxon>Fungi</taxon>
        <taxon>Dikarya</taxon>
        <taxon>Basidiomycota</taxon>
        <taxon>Pucciniomycotina</taxon>
        <taxon>Pucciniomycetes</taxon>
        <taxon>Pucciniales</taxon>
        <taxon>Pucciniaceae</taxon>
        <taxon>Puccinia</taxon>
    </lineage>
</organism>
<dbReference type="AlphaFoldDB" id="A0A2S4VWP1"/>
<dbReference type="VEuPathDB" id="FungiDB:PSTT_03358"/>
<evidence type="ECO:0000313" key="1">
    <source>
        <dbReference type="EMBL" id="POW13926.1"/>
    </source>
</evidence>
<dbReference type="EMBL" id="PKSL01000021">
    <property type="protein sequence ID" value="POW13926.1"/>
    <property type="molecule type" value="Genomic_DNA"/>
</dbReference>
<keyword evidence="2" id="KW-1185">Reference proteome</keyword>
<protein>
    <submittedName>
        <fullName evidence="1">Uncharacterized protein</fullName>
    </submittedName>
</protein>
<dbReference type="VEuPathDB" id="FungiDB:PSHT_02533"/>
<evidence type="ECO:0000313" key="2">
    <source>
        <dbReference type="Proteomes" id="UP000239156"/>
    </source>
</evidence>
<gene>
    <name evidence="1" type="ORF">PSTT_03358</name>
</gene>
<comment type="caution">
    <text evidence="1">The sequence shown here is derived from an EMBL/GenBank/DDBJ whole genome shotgun (WGS) entry which is preliminary data.</text>
</comment>
<reference evidence="1" key="1">
    <citation type="submission" date="2017-12" db="EMBL/GenBank/DDBJ databases">
        <title>Gene loss provides genomic basis for host adaptation in cereal stripe rust fungi.</title>
        <authorList>
            <person name="Xia C."/>
        </authorList>
    </citation>
    <scope>NUCLEOTIDE SEQUENCE [LARGE SCALE GENOMIC DNA]</scope>
    <source>
        <strain evidence="1">93-210</strain>
    </source>
</reference>